<dbReference type="Pfam" id="PF04025">
    <property type="entry name" value="RemA-like"/>
    <property type="match status" value="1"/>
</dbReference>
<dbReference type="InterPro" id="IPR007169">
    <property type="entry name" value="RemA-like"/>
</dbReference>
<reference evidence="1 2" key="1">
    <citation type="submission" date="2016-10" db="EMBL/GenBank/DDBJ databases">
        <title>Complete Genome Sequence of Peptococcaceae strain DCMF.</title>
        <authorList>
            <person name="Edwards R.J."/>
            <person name="Holland S.I."/>
            <person name="Deshpande N.P."/>
            <person name="Wong Y.K."/>
            <person name="Ertan H."/>
            <person name="Manefield M."/>
            <person name="Russell T.L."/>
            <person name="Lee M.J."/>
        </authorList>
    </citation>
    <scope>NUCLEOTIDE SEQUENCE [LARGE SCALE GENOMIC DNA]</scope>
    <source>
        <strain evidence="1 2">DCMF</strain>
    </source>
</reference>
<gene>
    <name evidence="1" type="ORF">DCMF_18065</name>
</gene>
<proteinExistence type="predicted"/>
<dbReference type="RefSeq" id="WP_148135719.1">
    <property type="nucleotide sequence ID" value="NZ_CP017634.1"/>
</dbReference>
<keyword evidence="2" id="KW-1185">Reference proteome</keyword>
<organism evidence="1 2">
    <name type="scientific">Formimonas warabiya</name>
    <dbReference type="NCBI Taxonomy" id="1761012"/>
    <lineage>
        <taxon>Bacteria</taxon>
        <taxon>Bacillati</taxon>
        <taxon>Bacillota</taxon>
        <taxon>Clostridia</taxon>
        <taxon>Eubacteriales</taxon>
        <taxon>Peptococcaceae</taxon>
        <taxon>Candidatus Formimonas</taxon>
    </lineage>
</organism>
<dbReference type="Proteomes" id="UP000323521">
    <property type="component" value="Chromosome"/>
</dbReference>
<dbReference type="OrthoDB" id="9811390at2"/>
<dbReference type="KEGG" id="fwa:DCMF_18065"/>
<accession>A0A3G1KVK0</accession>
<evidence type="ECO:0008006" key="3">
    <source>
        <dbReference type="Google" id="ProtNLM"/>
    </source>
</evidence>
<evidence type="ECO:0000313" key="2">
    <source>
        <dbReference type="Proteomes" id="UP000323521"/>
    </source>
</evidence>
<name>A0A3G1KVK0_FORW1</name>
<dbReference type="EMBL" id="CP017634">
    <property type="protein sequence ID" value="ATW26409.1"/>
    <property type="molecule type" value="Genomic_DNA"/>
</dbReference>
<dbReference type="AlphaFoldDB" id="A0A3G1KVK0"/>
<dbReference type="NCBIfam" id="NF046065">
    <property type="entry name" value="MtxRegRemB"/>
    <property type="match status" value="1"/>
</dbReference>
<sequence length="80" mass="9170">MFVHIGKEKMIHIKDIILILDYEKIKNSPISQKFLKSCWEKGSVDKESAEEQNAKSVIVTAKKLYYSPIAVSTLSKRTLE</sequence>
<protein>
    <recommendedName>
        <fullName evidence="3">DUF370 domain-containing protein</fullName>
    </recommendedName>
</protein>
<evidence type="ECO:0000313" key="1">
    <source>
        <dbReference type="EMBL" id="ATW26409.1"/>
    </source>
</evidence>